<sequence>MAKRYSHSERQQYLDAWKQSGLTKQHYCQQHDLNPATFYYWLKHHRDDATVTVPAAFIPARRVIPANNDADTVTLNLPNGCSVRCLPAQLRAVMQALSLC</sequence>
<dbReference type="AlphaFoldDB" id="A0A0T9RB60"/>
<organism evidence="1 2">
    <name type="scientific">Yersinia similis</name>
    <dbReference type="NCBI Taxonomy" id="367190"/>
    <lineage>
        <taxon>Bacteria</taxon>
        <taxon>Pseudomonadati</taxon>
        <taxon>Pseudomonadota</taxon>
        <taxon>Gammaproteobacteria</taxon>
        <taxon>Enterobacterales</taxon>
        <taxon>Yersiniaceae</taxon>
        <taxon>Yersinia</taxon>
    </lineage>
</organism>
<protein>
    <recommendedName>
        <fullName evidence="3">Transposase</fullName>
    </recommendedName>
</protein>
<dbReference type="Proteomes" id="UP000038204">
    <property type="component" value="Unassembled WGS sequence"/>
</dbReference>
<dbReference type="GeneID" id="96665004"/>
<dbReference type="NCBIfam" id="NF047593">
    <property type="entry name" value="IS66_ISAeme5_TnpA"/>
    <property type="match status" value="1"/>
</dbReference>
<dbReference type="SUPFAM" id="SSF46689">
    <property type="entry name" value="Homeodomain-like"/>
    <property type="match status" value="1"/>
</dbReference>
<dbReference type="RefSeq" id="WP_231573059.1">
    <property type="nucleotide sequence ID" value="NZ_CABIHS010000002.1"/>
</dbReference>
<proteinExistence type="predicted"/>
<evidence type="ECO:0000313" key="2">
    <source>
        <dbReference type="Proteomes" id="UP000038204"/>
    </source>
</evidence>
<name>A0A0T9RB60_9GAMM</name>
<dbReference type="InterPro" id="IPR009057">
    <property type="entry name" value="Homeodomain-like_sf"/>
</dbReference>
<gene>
    <name evidence="1" type="ORF">ERS008667_03663</name>
</gene>
<reference evidence="1 2" key="1">
    <citation type="submission" date="2015-03" db="EMBL/GenBank/DDBJ databases">
        <authorList>
            <person name="Murphy D."/>
        </authorList>
    </citation>
    <scope>NUCLEOTIDE SEQUENCE [LARGE SCALE GENOMIC DNA]</scope>
    <source>
        <strain evidence="1 2">Y233</strain>
    </source>
</reference>
<evidence type="ECO:0000313" key="1">
    <source>
        <dbReference type="EMBL" id="CNI53537.1"/>
    </source>
</evidence>
<accession>A0A0T9RB60</accession>
<dbReference type="EMBL" id="CQBK01000036">
    <property type="protein sequence ID" value="CNI53537.1"/>
    <property type="molecule type" value="Genomic_DNA"/>
</dbReference>
<evidence type="ECO:0008006" key="3">
    <source>
        <dbReference type="Google" id="ProtNLM"/>
    </source>
</evidence>